<protein>
    <recommendedName>
        <fullName evidence="4">Lipoprotein</fullName>
    </recommendedName>
</protein>
<evidence type="ECO:0008006" key="4">
    <source>
        <dbReference type="Google" id="ProtNLM"/>
    </source>
</evidence>
<sequence>MSRSRSRTGLAGLALGAALGLGACASLETDIRLFDDSCLSDEAIVAARAEQIRGLLAQGAFARAQQSLMDEADAAWKASGLSEDARGPYDAELERLGARLRQAEEANRKGLDGYDAGQPRLAQQYFLQANGLIEQARARYDETIGAIFDGGEVDLAGVDEAFARAQRELVGGEMFDDPRLAMVLYATAEERRSGSARALDKAAEGCWSARIDHTRTVANAGSADIAVTMRDDGTFTVKGMRLDASQITQAFAKLSTQAVCLAASFSGVPGCPMARGASSTSPSSGEAGFDAAAAQAEMDARKRAALLMLEEIVEQDATVRKQPKTAAAAVTQTIDANLPALEATLAGERPSPK</sequence>
<dbReference type="EMBL" id="ABCS01000100">
    <property type="protein sequence ID" value="EDM75185.1"/>
    <property type="molecule type" value="Genomic_DNA"/>
</dbReference>
<dbReference type="PROSITE" id="PS51257">
    <property type="entry name" value="PROKAR_LIPOPROTEIN"/>
    <property type="match status" value="1"/>
</dbReference>
<evidence type="ECO:0000313" key="3">
    <source>
        <dbReference type="Proteomes" id="UP000005801"/>
    </source>
</evidence>
<feature type="chain" id="PRO_5002697426" description="Lipoprotein" evidence="1">
    <location>
        <begin position="26"/>
        <end position="353"/>
    </location>
</feature>
<feature type="signal peptide" evidence="1">
    <location>
        <begin position="1"/>
        <end position="25"/>
    </location>
</feature>
<name>A6GFZ8_9BACT</name>
<proteinExistence type="predicted"/>
<evidence type="ECO:0000256" key="1">
    <source>
        <dbReference type="SAM" id="SignalP"/>
    </source>
</evidence>
<keyword evidence="3" id="KW-1185">Reference proteome</keyword>
<organism evidence="2 3">
    <name type="scientific">Plesiocystis pacifica SIR-1</name>
    <dbReference type="NCBI Taxonomy" id="391625"/>
    <lineage>
        <taxon>Bacteria</taxon>
        <taxon>Pseudomonadati</taxon>
        <taxon>Myxococcota</taxon>
        <taxon>Polyangia</taxon>
        <taxon>Nannocystales</taxon>
        <taxon>Nannocystaceae</taxon>
        <taxon>Plesiocystis</taxon>
    </lineage>
</organism>
<evidence type="ECO:0000313" key="2">
    <source>
        <dbReference type="EMBL" id="EDM75185.1"/>
    </source>
</evidence>
<dbReference type="RefSeq" id="WP_006975638.1">
    <property type="nucleotide sequence ID" value="NZ_ABCS01000100.1"/>
</dbReference>
<accession>A6GFZ8</accession>
<dbReference type="Proteomes" id="UP000005801">
    <property type="component" value="Unassembled WGS sequence"/>
</dbReference>
<comment type="caution">
    <text evidence="2">The sequence shown here is derived from an EMBL/GenBank/DDBJ whole genome shotgun (WGS) entry which is preliminary data.</text>
</comment>
<dbReference type="STRING" id="391625.PPSIR1_40949"/>
<reference evidence="2 3" key="1">
    <citation type="submission" date="2007-06" db="EMBL/GenBank/DDBJ databases">
        <authorList>
            <person name="Shimkets L."/>
            <person name="Ferriera S."/>
            <person name="Johnson J."/>
            <person name="Kravitz S."/>
            <person name="Beeson K."/>
            <person name="Sutton G."/>
            <person name="Rogers Y.-H."/>
            <person name="Friedman R."/>
            <person name="Frazier M."/>
            <person name="Venter J.C."/>
        </authorList>
    </citation>
    <scope>NUCLEOTIDE SEQUENCE [LARGE SCALE GENOMIC DNA]</scope>
    <source>
        <strain evidence="2 3">SIR-1</strain>
    </source>
</reference>
<gene>
    <name evidence="2" type="ORF">PPSIR1_40949</name>
</gene>
<keyword evidence="1" id="KW-0732">Signal</keyword>
<dbReference type="AlphaFoldDB" id="A6GFZ8"/>